<protein>
    <submittedName>
        <fullName evidence="4">Lipolytic protein G-D-S-L family</fullName>
    </submittedName>
</protein>
<dbReference type="GO" id="GO:0016787">
    <property type="term" value="F:hydrolase activity"/>
    <property type="evidence" value="ECO:0007669"/>
    <property type="project" value="UniProtKB-KW"/>
</dbReference>
<dbReference type="Pfam" id="PF13472">
    <property type="entry name" value="Lipase_GDSL_2"/>
    <property type="match status" value="1"/>
</dbReference>
<reference evidence="4" key="1">
    <citation type="journal article" date="2013" name="Environ. Microbiol.">
        <title>Microbiota from the distal guts of lean and obese adolescents exhibit partial functional redundancy besides clear differences in community structure.</title>
        <authorList>
            <person name="Ferrer M."/>
            <person name="Ruiz A."/>
            <person name="Lanza F."/>
            <person name="Haange S.B."/>
            <person name="Oberbach A."/>
            <person name="Till H."/>
            <person name="Bargiela R."/>
            <person name="Campoy C."/>
            <person name="Segura M.T."/>
            <person name="Richter M."/>
            <person name="von Bergen M."/>
            <person name="Seifert J."/>
            <person name="Suarez A."/>
        </authorList>
    </citation>
    <scope>NUCLEOTIDE SEQUENCE</scope>
</reference>
<dbReference type="PANTHER" id="PTHR43695">
    <property type="entry name" value="PUTATIVE (AFU_ORTHOLOGUE AFUA_2G17250)-RELATED"/>
    <property type="match status" value="1"/>
</dbReference>
<organism evidence="4">
    <name type="scientific">human gut metagenome</name>
    <dbReference type="NCBI Taxonomy" id="408170"/>
    <lineage>
        <taxon>unclassified sequences</taxon>
        <taxon>metagenomes</taxon>
        <taxon>organismal metagenomes</taxon>
    </lineage>
</organism>
<comment type="similarity">
    <text evidence="1">Belongs to the 'GDSL' lipolytic enzyme family.</text>
</comment>
<gene>
    <name evidence="4" type="ORF">LEA_15230</name>
</gene>
<dbReference type="InterPro" id="IPR036514">
    <property type="entry name" value="SGNH_hydro_sf"/>
</dbReference>
<proteinExistence type="inferred from homology"/>
<dbReference type="EMBL" id="AJWY01010397">
    <property type="protein sequence ID" value="EKC55658.1"/>
    <property type="molecule type" value="Genomic_DNA"/>
</dbReference>
<comment type="caution">
    <text evidence="4">The sequence shown here is derived from an EMBL/GenBank/DDBJ whole genome shotgun (WGS) entry which is preliminary data.</text>
</comment>
<dbReference type="PANTHER" id="PTHR43695:SF1">
    <property type="entry name" value="RHAMNOGALACTURONAN ACETYLESTERASE"/>
    <property type="match status" value="1"/>
</dbReference>
<evidence type="ECO:0000256" key="1">
    <source>
        <dbReference type="ARBA" id="ARBA00008668"/>
    </source>
</evidence>
<dbReference type="SUPFAM" id="SSF52266">
    <property type="entry name" value="SGNH hydrolase"/>
    <property type="match status" value="1"/>
</dbReference>
<evidence type="ECO:0000256" key="2">
    <source>
        <dbReference type="ARBA" id="ARBA00022801"/>
    </source>
</evidence>
<evidence type="ECO:0000313" key="4">
    <source>
        <dbReference type="EMBL" id="EKC55658.1"/>
    </source>
</evidence>
<accession>K1SDR4</accession>
<keyword evidence="2" id="KW-0378">Hydrolase</keyword>
<name>K1SDR4_9ZZZZ</name>
<dbReference type="Gene3D" id="3.40.50.1110">
    <property type="entry name" value="SGNH hydrolase"/>
    <property type="match status" value="1"/>
</dbReference>
<dbReference type="InterPro" id="IPR037459">
    <property type="entry name" value="RhgT-like"/>
</dbReference>
<evidence type="ECO:0000259" key="3">
    <source>
        <dbReference type="Pfam" id="PF13472"/>
    </source>
</evidence>
<dbReference type="InterPro" id="IPR013830">
    <property type="entry name" value="SGNH_hydro"/>
</dbReference>
<dbReference type="AlphaFoldDB" id="K1SDR4"/>
<feature type="domain" description="SGNH hydrolase-type esterase" evidence="3">
    <location>
        <begin position="10"/>
        <end position="112"/>
    </location>
</feature>
<sequence>MNGPTVYLAGDSTVTDQPGDYPYYPGTCYCGWGQMLPAYFDTRVAVSNHSHSGLTTDSFRKEGHYAVISQYSKPGDYVFFQFGHNDQKLPGLQAKGGYRANLQRYIKEIRQRGSIRYW</sequence>